<comment type="similarity">
    <text evidence="1">Belongs to the YciI family.</text>
</comment>
<feature type="domain" description="YCII-related" evidence="2">
    <location>
        <begin position="12"/>
        <end position="79"/>
    </location>
</feature>
<dbReference type="KEGG" id="tmo:TMO_1785"/>
<dbReference type="eggNOG" id="COG2350">
    <property type="taxonomic scope" value="Bacteria"/>
</dbReference>
<evidence type="ECO:0000256" key="1">
    <source>
        <dbReference type="ARBA" id="ARBA00007689"/>
    </source>
</evidence>
<dbReference type="HOGENOM" id="CLU_110355_6_0_5"/>
<dbReference type="Proteomes" id="UP000005258">
    <property type="component" value="Chromosome"/>
</dbReference>
<dbReference type="RefSeq" id="WP_014745302.1">
    <property type="nucleotide sequence ID" value="NC_017956.1"/>
</dbReference>
<evidence type="ECO:0000259" key="2">
    <source>
        <dbReference type="Pfam" id="PF03795"/>
    </source>
</evidence>
<evidence type="ECO:0000313" key="4">
    <source>
        <dbReference type="Proteomes" id="UP000005258"/>
    </source>
</evidence>
<accession>I3TLI6</accession>
<reference evidence="3 4" key="1">
    <citation type="journal article" date="2012" name="J. Am. Chem. Soc.">
        <title>Bacterial biosynthesis and maturation of the didemnin anti-cancer agents.</title>
        <authorList>
            <person name="Xu Y."/>
            <person name="Kersten R.D."/>
            <person name="Nam S.J."/>
            <person name="Lu L."/>
            <person name="Al-Suwailem A.M."/>
            <person name="Zheng H."/>
            <person name="Fenical W."/>
            <person name="Dorrestein P.C."/>
            <person name="Moore B.S."/>
            <person name="Qian P.Y."/>
        </authorList>
    </citation>
    <scope>NUCLEOTIDE SEQUENCE [LARGE SCALE GENOMIC DNA]</scope>
    <source>
        <strain evidence="3 4">KA081020-065</strain>
    </source>
</reference>
<dbReference type="SUPFAM" id="SSF54909">
    <property type="entry name" value="Dimeric alpha+beta barrel"/>
    <property type="match status" value="1"/>
</dbReference>
<dbReference type="InterPro" id="IPR005545">
    <property type="entry name" value="YCII"/>
</dbReference>
<dbReference type="PANTHER" id="PTHR37828">
    <property type="entry name" value="GSR2449 PROTEIN"/>
    <property type="match status" value="1"/>
</dbReference>
<dbReference type="InterPro" id="IPR011008">
    <property type="entry name" value="Dimeric_a/b-barrel"/>
</dbReference>
<dbReference type="Gene3D" id="3.30.70.1060">
    <property type="entry name" value="Dimeric alpha+beta barrel"/>
    <property type="match status" value="1"/>
</dbReference>
<gene>
    <name evidence="3" type="ordered locus">TMO_1785</name>
</gene>
<proteinExistence type="inferred from homology"/>
<evidence type="ECO:0000313" key="3">
    <source>
        <dbReference type="EMBL" id="AFK53624.1"/>
    </source>
</evidence>
<dbReference type="AlphaFoldDB" id="I3TLI6"/>
<dbReference type="PANTHER" id="PTHR37828:SF1">
    <property type="entry name" value="YCII-RELATED DOMAIN-CONTAINING PROTEIN"/>
    <property type="match status" value="1"/>
</dbReference>
<dbReference type="STRING" id="1110502.TMO_1785"/>
<organism evidence="3 4">
    <name type="scientific">Tistrella mobilis (strain KA081020-065)</name>
    <dbReference type="NCBI Taxonomy" id="1110502"/>
    <lineage>
        <taxon>Bacteria</taxon>
        <taxon>Pseudomonadati</taxon>
        <taxon>Pseudomonadota</taxon>
        <taxon>Alphaproteobacteria</taxon>
        <taxon>Geminicoccales</taxon>
        <taxon>Geminicoccaceae</taxon>
        <taxon>Tistrella</taxon>
    </lineage>
</organism>
<dbReference type="Pfam" id="PF03795">
    <property type="entry name" value="YCII"/>
    <property type="match status" value="1"/>
</dbReference>
<dbReference type="EMBL" id="CP003236">
    <property type="protein sequence ID" value="AFK53624.1"/>
    <property type="molecule type" value="Genomic_DNA"/>
</dbReference>
<name>I3TLI6_TISMK</name>
<keyword evidence="4" id="KW-1185">Reference proteome</keyword>
<protein>
    <recommendedName>
        <fullName evidence="2">YCII-related domain-containing protein</fullName>
    </recommendedName>
</protein>
<sequence length="94" mass="10055">MFVVLLKFIDRGKAAGVLAGHKAWLDEGFAEGRFLLAGSLAAGQGGTVFIHGLSEEDVERRVTADPFVAQGVVTAEIVKITPNRADARLDFLTK</sequence>